<dbReference type="EMBL" id="VFPD01000001">
    <property type="protein sequence ID" value="TQM21766.1"/>
    <property type="molecule type" value="Genomic_DNA"/>
</dbReference>
<name>A0A543EJL6_9FLAO</name>
<dbReference type="PROSITE" id="PS51257">
    <property type="entry name" value="PROKAR_LIPOPROTEIN"/>
    <property type="match status" value="1"/>
</dbReference>
<feature type="chain" id="PRO_5021731833" description="Tail collar domain" evidence="1">
    <location>
        <begin position="20"/>
        <end position="245"/>
    </location>
</feature>
<reference evidence="2 3" key="1">
    <citation type="submission" date="2019-06" db="EMBL/GenBank/DDBJ databases">
        <title>Sorghum-associated microbial communities from plants grown in Nebraska, USA.</title>
        <authorList>
            <person name="Schachtman D."/>
        </authorList>
    </citation>
    <scope>NUCLEOTIDE SEQUENCE [LARGE SCALE GENOMIC DNA]</scope>
    <source>
        <strain evidence="2 3">110</strain>
    </source>
</reference>
<protein>
    <recommendedName>
        <fullName evidence="4">Tail collar domain</fullName>
    </recommendedName>
</protein>
<feature type="signal peptide" evidence="1">
    <location>
        <begin position="1"/>
        <end position="19"/>
    </location>
</feature>
<keyword evidence="1" id="KW-0732">Signal</keyword>
<accession>A0A543EJL6</accession>
<evidence type="ECO:0000313" key="2">
    <source>
        <dbReference type="EMBL" id="TQM21766.1"/>
    </source>
</evidence>
<keyword evidence="3" id="KW-1185">Reference proteome</keyword>
<comment type="caution">
    <text evidence="2">The sequence shown here is derived from an EMBL/GenBank/DDBJ whole genome shotgun (WGS) entry which is preliminary data.</text>
</comment>
<sequence length="245" mass="27078">MKKIVVFGLCISMYSCIYAQIGVNTSKPTKTLDVNGNMRIRKLDIINSPVNVLAVDHEGNVKKRQDLQLSPSLGDIKYGMQKNDHSGWFLINGRNINTLPSEKIKKNAYALGFSEYLWDARNRYIKYTSGSNGTLGGSHTVKLTTQNLPSYNVSTVSANSGGHSHNLLDHHMGPAGLYAINDRKGTPNNKTGIDKRFQDITQTRNTNANSWSHTHTASASVEGQGQAFSIEPEYLTVNLFIFLGE</sequence>
<evidence type="ECO:0000313" key="3">
    <source>
        <dbReference type="Proteomes" id="UP000316437"/>
    </source>
</evidence>
<evidence type="ECO:0008006" key="4">
    <source>
        <dbReference type="Google" id="ProtNLM"/>
    </source>
</evidence>
<proteinExistence type="predicted"/>
<gene>
    <name evidence="2" type="ORF">FB551_1460</name>
</gene>
<organism evidence="2 3">
    <name type="scientific">Chryseobacterium aquifrigidense</name>
    <dbReference type="NCBI Taxonomy" id="558021"/>
    <lineage>
        <taxon>Bacteria</taxon>
        <taxon>Pseudomonadati</taxon>
        <taxon>Bacteroidota</taxon>
        <taxon>Flavobacteriia</taxon>
        <taxon>Flavobacteriales</taxon>
        <taxon>Weeksellaceae</taxon>
        <taxon>Chryseobacterium group</taxon>
        <taxon>Chryseobacterium</taxon>
    </lineage>
</organism>
<dbReference type="AlphaFoldDB" id="A0A543EJL6"/>
<evidence type="ECO:0000256" key="1">
    <source>
        <dbReference type="SAM" id="SignalP"/>
    </source>
</evidence>
<dbReference type="Proteomes" id="UP000316437">
    <property type="component" value="Unassembled WGS sequence"/>
</dbReference>
<dbReference type="RefSeq" id="WP_142016395.1">
    <property type="nucleotide sequence ID" value="NZ_VFPD01000001.1"/>
</dbReference>